<evidence type="ECO:0000256" key="3">
    <source>
        <dbReference type="ARBA" id="ARBA00022679"/>
    </source>
</evidence>
<keyword evidence="9" id="KW-0436">Ligase</keyword>
<feature type="compositionally biased region" description="Basic and acidic residues" evidence="7">
    <location>
        <begin position="15"/>
        <end position="27"/>
    </location>
</feature>
<evidence type="ECO:0000256" key="7">
    <source>
        <dbReference type="SAM" id="MobiDB-lite"/>
    </source>
</evidence>
<keyword evidence="3" id="KW-0808">Transferase</keyword>
<proteinExistence type="predicted"/>
<dbReference type="AlphaFoldDB" id="A0A0R0LYL8"/>
<feature type="domain" description="UBC core" evidence="8">
    <location>
        <begin position="10"/>
        <end position="157"/>
    </location>
</feature>
<dbReference type="OrthoDB" id="7851174at2759"/>
<keyword evidence="10" id="KW-1185">Reference proteome</keyword>
<sequence>MTQSTSNRAKTTKRIQKELADMLRDPPENCSAGPVSDEEPDKWEATIIGPVGTPYQDGVFKLEIYFPPNYPYTAPKVVFKTPIFHANIKDGAICLDILTSTKWSPALTISKVLLSISSLLADPNPSDPLDKTAADLYKKNRPLFDQTAKDYTRKYAT</sequence>
<evidence type="ECO:0000256" key="4">
    <source>
        <dbReference type="ARBA" id="ARBA00022741"/>
    </source>
</evidence>
<dbReference type="SMART" id="SM00212">
    <property type="entry name" value="UBCc"/>
    <property type="match status" value="1"/>
</dbReference>
<evidence type="ECO:0000256" key="1">
    <source>
        <dbReference type="ARBA" id="ARBA00000485"/>
    </source>
</evidence>
<dbReference type="Pfam" id="PF00179">
    <property type="entry name" value="UQ_con"/>
    <property type="match status" value="1"/>
</dbReference>
<evidence type="ECO:0000256" key="5">
    <source>
        <dbReference type="ARBA" id="ARBA00022786"/>
    </source>
</evidence>
<dbReference type="Proteomes" id="UP000051530">
    <property type="component" value="Unassembled WGS sequence"/>
</dbReference>
<dbReference type="VEuPathDB" id="MicrosporidiaDB:M153_5317000722"/>
<dbReference type="InterPro" id="IPR016135">
    <property type="entry name" value="UBQ-conjugating_enzyme/RWD"/>
</dbReference>
<dbReference type="SUPFAM" id="SSF54495">
    <property type="entry name" value="UBC-like"/>
    <property type="match status" value="1"/>
</dbReference>
<evidence type="ECO:0000259" key="8">
    <source>
        <dbReference type="PROSITE" id="PS50127"/>
    </source>
</evidence>
<evidence type="ECO:0000313" key="10">
    <source>
        <dbReference type="Proteomes" id="UP000051530"/>
    </source>
</evidence>
<organism evidence="9 10">
    <name type="scientific">Pseudoloma neurophilia</name>
    <dbReference type="NCBI Taxonomy" id="146866"/>
    <lineage>
        <taxon>Eukaryota</taxon>
        <taxon>Fungi</taxon>
        <taxon>Fungi incertae sedis</taxon>
        <taxon>Microsporidia</taxon>
        <taxon>Pseudoloma</taxon>
    </lineage>
</organism>
<keyword evidence="5" id="KW-0833">Ubl conjugation pathway</keyword>
<dbReference type="EMBL" id="LGUB01000888">
    <property type="protein sequence ID" value="KRH92494.1"/>
    <property type="molecule type" value="Genomic_DNA"/>
</dbReference>
<evidence type="ECO:0000313" key="9">
    <source>
        <dbReference type="EMBL" id="KRH92494.1"/>
    </source>
</evidence>
<name>A0A0R0LYL8_9MICR</name>
<keyword evidence="6" id="KW-0067">ATP-binding</keyword>
<keyword evidence="4" id="KW-0547">Nucleotide-binding</keyword>
<dbReference type="InterPro" id="IPR000608">
    <property type="entry name" value="UBC"/>
</dbReference>
<comment type="caution">
    <text evidence="9">The sequence shown here is derived from an EMBL/GenBank/DDBJ whole genome shotgun (WGS) entry which is preliminary data.</text>
</comment>
<evidence type="ECO:0000256" key="2">
    <source>
        <dbReference type="ARBA" id="ARBA00004906"/>
    </source>
</evidence>
<accession>A0A0R0LYL8</accession>
<dbReference type="InterPro" id="IPR050113">
    <property type="entry name" value="Ub_conjugating_enzyme"/>
</dbReference>
<feature type="region of interest" description="Disordered" evidence="7">
    <location>
        <begin position="1"/>
        <end position="39"/>
    </location>
</feature>
<gene>
    <name evidence="9" type="ORF">M153_5317000722</name>
</gene>
<comment type="catalytic activity">
    <reaction evidence="1">
        <text>S-ubiquitinyl-[E1 ubiquitin-activating enzyme]-L-cysteine + [E2 ubiquitin-conjugating enzyme]-L-cysteine = [E1 ubiquitin-activating enzyme]-L-cysteine + S-ubiquitinyl-[E2 ubiquitin-conjugating enzyme]-L-cysteine.</text>
        <dbReference type="EC" id="2.3.2.23"/>
    </reaction>
</comment>
<dbReference type="Gene3D" id="3.10.110.10">
    <property type="entry name" value="Ubiquitin Conjugating Enzyme"/>
    <property type="match status" value="1"/>
</dbReference>
<evidence type="ECO:0000256" key="6">
    <source>
        <dbReference type="ARBA" id="ARBA00022840"/>
    </source>
</evidence>
<dbReference type="GO" id="GO:0016874">
    <property type="term" value="F:ligase activity"/>
    <property type="evidence" value="ECO:0007669"/>
    <property type="project" value="UniProtKB-KW"/>
</dbReference>
<dbReference type="GO" id="GO:0005524">
    <property type="term" value="F:ATP binding"/>
    <property type="evidence" value="ECO:0007669"/>
    <property type="project" value="UniProtKB-KW"/>
</dbReference>
<protein>
    <submittedName>
        <fullName evidence="9">Ubiquitin-protein ligase</fullName>
    </submittedName>
</protein>
<dbReference type="PANTHER" id="PTHR24067">
    <property type="entry name" value="UBIQUITIN-CONJUGATING ENZYME E2"/>
    <property type="match status" value="1"/>
</dbReference>
<dbReference type="FunFam" id="3.10.110.10:FF:000101">
    <property type="entry name" value="Ubiquitin-conjugating enzyme E2 D2"/>
    <property type="match status" value="1"/>
</dbReference>
<reference evidence="9 10" key="1">
    <citation type="submission" date="2015-07" db="EMBL/GenBank/DDBJ databases">
        <title>The genome of Pseudoloma neurophilia, a relevant intracellular parasite of the zebrafish.</title>
        <authorList>
            <person name="Ndikumana S."/>
            <person name="Pelin A."/>
            <person name="Sanders J."/>
            <person name="Corradi N."/>
        </authorList>
    </citation>
    <scope>NUCLEOTIDE SEQUENCE [LARGE SCALE GENOMIC DNA]</scope>
    <source>
        <strain evidence="9 10">MK1</strain>
    </source>
</reference>
<dbReference type="PROSITE" id="PS50127">
    <property type="entry name" value="UBC_2"/>
    <property type="match status" value="1"/>
</dbReference>
<comment type="pathway">
    <text evidence="2">Protein modification; protein ubiquitination.</text>
</comment>
<dbReference type="GO" id="GO:0061631">
    <property type="term" value="F:ubiquitin conjugating enzyme activity"/>
    <property type="evidence" value="ECO:0007669"/>
    <property type="project" value="UniProtKB-EC"/>
</dbReference>